<organism evidence="2 3">
    <name type="scientific">Paracraurococcus lichenis</name>
    <dbReference type="NCBI Taxonomy" id="3064888"/>
    <lineage>
        <taxon>Bacteria</taxon>
        <taxon>Pseudomonadati</taxon>
        <taxon>Pseudomonadota</taxon>
        <taxon>Alphaproteobacteria</taxon>
        <taxon>Acetobacterales</taxon>
        <taxon>Roseomonadaceae</taxon>
        <taxon>Paracraurococcus</taxon>
    </lineage>
</organism>
<dbReference type="Proteomes" id="UP001243009">
    <property type="component" value="Unassembled WGS sequence"/>
</dbReference>
<reference evidence="2 3" key="1">
    <citation type="submission" date="2023-08" db="EMBL/GenBank/DDBJ databases">
        <title>The draft genome sequence of Paracraurococcus sp. LOR1-02.</title>
        <authorList>
            <person name="Kingkaew E."/>
            <person name="Tanasupawat S."/>
        </authorList>
    </citation>
    <scope>NUCLEOTIDE SEQUENCE [LARGE SCALE GENOMIC DNA]</scope>
    <source>
        <strain evidence="2 3">LOR1-02</strain>
    </source>
</reference>
<feature type="region of interest" description="Disordered" evidence="1">
    <location>
        <begin position="130"/>
        <end position="158"/>
    </location>
</feature>
<keyword evidence="3" id="KW-1185">Reference proteome</keyword>
<evidence type="ECO:0000313" key="3">
    <source>
        <dbReference type="Proteomes" id="UP001243009"/>
    </source>
</evidence>
<sequence>MQCAEARITPPQAMLRYRELLAAETLFRKTKGVLRTRPIDHLSDAAIRGHVFCAFLSLVLQKELDERCRAVGFTPEWGDVLRDLDRLQQVEVSQGGKTWKVRTEVGATASALLRACGIAIPPRIQGIPPPAPAPGMVPRAPNFPPFGNPNQPPANPRC</sequence>
<comment type="caution">
    <text evidence="2">The sequence shown here is derived from an EMBL/GenBank/DDBJ whole genome shotgun (WGS) entry which is preliminary data.</text>
</comment>
<name>A0ABT9E9V8_9PROT</name>
<accession>A0ABT9E9V8</accession>
<protein>
    <recommendedName>
        <fullName evidence="4">Transposase</fullName>
    </recommendedName>
</protein>
<dbReference type="EMBL" id="JAUTWS010000064">
    <property type="protein sequence ID" value="MDO9712954.1"/>
    <property type="molecule type" value="Genomic_DNA"/>
</dbReference>
<proteinExistence type="predicted"/>
<dbReference type="RefSeq" id="WP_305107815.1">
    <property type="nucleotide sequence ID" value="NZ_JAUTWS010000064.1"/>
</dbReference>
<gene>
    <name evidence="2" type="ORF">Q7A36_31790</name>
</gene>
<evidence type="ECO:0000256" key="1">
    <source>
        <dbReference type="SAM" id="MobiDB-lite"/>
    </source>
</evidence>
<evidence type="ECO:0000313" key="2">
    <source>
        <dbReference type="EMBL" id="MDO9712954.1"/>
    </source>
</evidence>
<evidence type="ECO:0008006" key="4">
    <source>
        <dbReference type="Google" id="ProtNLM"/>
    </source>
</evidence>